<accession>A0A6P5WJC7</accession>
<dbReference type="Proteomes" id="UP000515121">
    <property type="component" value="Unplaced"/>
</dbReference>
<evidence type="ECO:0000313" key="9">
    <source>
        <dbReference type="RefSeq" id="XP_022716041.1"/>
    </source>
</evidence>
<evidence type="ECO:0000313" key="12">
    <source>
        <dbReference type="RefSeq" id="XP_022716044.1"/>
    </source>
</evidence>
<protein>
    <submittedName>
        <fullName evidence="9 10">Calcium/calmodulin-regulated receptor-like kinase 1</fullName>
    </submittedName>
</protein>
<dbReference type="FunFam" id="3.30.200.20:FF:000178">
    <property type="entry name" value="serine/threonine-protein kinase PBS1-like"/>
    <property type="match status" value="1"/>
</dbReference>
<dbReference type="RefSeq" id="XP_022716044.1">
    <property type="nucleotide sequence ID" value="XM_022860309.1"/>
</dbReference>
<dbReference type="AlphaFoldDB" id="A0A6P5WJC7"/>
<dbReference type="OrthoDB" id="4062651at2759"/>
<keyword evidence="6" id="KW-0472">Membrane</keyword>
<keyword evidence="1" id="KW-0418">Kinase</keyword>
<dbReference type="PANTHER" id="PTHR47989:SF24">
    <property type="entry name" value="CALCIUM_CALMODULIN-REGULATED RECEPTOR-LIKE KINASE 1 ISOFORM X1"/>
    <property type="match status" value="1"/>
</dbReference>
<dbReference type="Pfam" id="PF07714">
    <property type="entry name" value="PK_Tyr_Ser-Thr"/>
    <property type="match status" value="1"/>
</dbReference>
<dbReference type="Gene3D" id="1.10.510.10">
    <property type="entry name" value="Transferase(Phosphotransferase) domain 1"/>
    <property type="match status" value="1"/>
</dbReference>
<reference evidence="9 10" key="1">
    <citation type="submission" date="2025-04" db="UniProtKB">
        <authorList>
            <consortium name="RefSeq"/>
        </authorList>
    </citation>
    <scope>IDENTIFICATION</scope>
    <source>
        <tissue evidence="9 10">Fruit stalk</tissue>
    </source>
</reference>
<evidence type="ECO:0000256" key="4">
    <source>
        <dbReference type="ARBA" id="ARBA00022840"/>
    </source>
</evidence>
<dbReference type="InterPro" id="IPR008271">
    <property type="entry name" value="Ser/Thr_kinase_AS"/>
</dbReference>
<dbReference type="GO" id="GO:0004674">
    <property type="term" value="F:protein serine/threonine kinase activity"/>
    <property type="evidence" value="ECO:0007669"/>
    <property type="project" value="UniProtKB-KW"/>
</dbReference>
<feature type="region of interest" description="Disordered" evidence="5">
    <location>
        <begin position="387"/>
        <end position="418"/>
    </location>
</feature>
<gene>
    <name evidence="9 10 11 12" type="primary">LOC111275142</name>
</gene>
<dbReference type="GeneID" id="111275142"/>
<evidence type="ECO:0000313" key="11">
    <source>
        <dbReference type="RefSeq" id="XP_022716043.1"/>
    </source>
</evidence>
<dbReference type="InterPro" id="IPR001245">
    <property type="entry name" value="Ser-Thr/Tyr_kinase_cat_dom"/>
</dbReference>
<sequence length="418" mass="47103">MRNFQWGLIFGTSIGVIIGVVLAMTIMYCIRYRRKHSDPFDKEENVSPRAERIPIRVHGADSSTILSDSNISQDSPRTSEWSNMPQWLEGLKRKSVASACGIPKYSYKELQKATSDFTTNIGEGAFGPVYKAQMATGQTVAVKVLAIDSKQGAMEFLSEVLLLGRLHHRNLVNLVGYSAERGQHMLVYVYMTNGSLASHLYNEKHEPLCWNLRVQIALDVARGLEYLHYGAFPTVVHRDIKSANILLDHFMKGRVADFGLSRQEKNNLHSSNVKGTFGYVDPEYMSTRIFTKKSDVYSFGVLLFEIMSGKNPQQGLMQYVEIVAINVEDNIGWEEIADSRLQGKFDVQQLNYMAALAYNCINPFSSKRPSMREIVLALSEICKPRNSRVHQGQNHPAKAEETTSELDLQGIVDPLTKR</sequence>
<dbReference type="SMART" id="SM00220">
    <property type="entry name" value="S_TKc"/>
    <property type="match status" value="1"/>
</dbReference>
<dbReference type="RefSeq" id="XP_022716043.1">
    <property type="nucleotide sequence ID" value="XM_022860308.1"/>
</dbReference>
<dbReference type="PROSITE" id="PS50011">
    <property type="entry name" value="PROTEIN_KINASE_DOM"/>
    <property type="match status" value="1"/>
</dbReference>
<dbReference type="GO" id="GO:0005524">
    <property type="term" value="F:ATP binding"/>
    <property type="evidence" value="ECO:0007669"/>
    <property type="project" value="UniProtKB-KW"/>
</dbReference>
<feature type="transmembrane region" description="Helical" evidence="6">
    <location>
        <begin position="6"/>
        <end position="30"/>
    </location>
</feature>
<evidence type="ECO:0000256" key="1">
    <source>
        <dbReference type="ARBA" id="ARBA00022527"/>
    </source>
</evidence>
<evidence type="ECO:0000313" key="10">
    <source>
        <dbReference type="RefSeq" id="XP_022716042.1"/>
    </source>
</evidence>
<keyword evidence="4" id="KW-0067">ATP-binding</keyword>
<evidence type="ECO:0000256" key="2">
    <source>
        <dbReference type="ARBA" id="ARBA00022679"/>
    </source>
</evidence>
<proteinExistence type="predicted"/>
<keyword evidence="1" id="KW-0723">Serine/threonine-protein kinase</keyword>
<dbReference type="InterPro" id="IPR011009">
    <property type="entry name" value="Kinase-like_dom_sf"/>
</dbReference>
<evidence type="ECO:0000259" key="7">
    <source>
        <dbReference type="PROSITE" id="PS50011"/>
    </source>
</evidence>
<keyword evidence="6" id="KW-1133">Transmembrane helix</keyword>
<name>A0A6P5WJC7_DURZI</name>
<dbReference type="RefSeq" id="XP_022716042.1">
    <property type="nucleotide sequence ID" value="XM_022860307.1"/>
</dbReference>
<keyword evidence="2" id="KW-0808">Transferase</keyword>
<keyword evidence="3" id="KW-0547">Nucleotide-binding</keyword>
<keyword evidence="6" id="KW-0812">Transmembrane</keyword>
<dbReference type="SUPFAM" id="SSF56112">
    <property type="entry name" value="Protein kinase-like (PK-like)"/>
    <property type="match status" value="1"/>
</dbReference>
<evidence type="ECO:0000313" key="8">
    <source>
        <dbReference type="Proteomes" id="UP000515121"/>
    </source>
</evidence>
<dbReference type="KEGG" id="dzi:111275142"/>
<keyword evidence="8" id="KW-1185">Reference proteome</keyword>
<dbReference type="FunFam" id="1.10.510.10:FF:000495">
    <property type="entry name" value="calcium/calmodulin-regulated receptor-like kinase 1"/>
    <property type="match status" value="1"/>
</dbReference>
<dbReference type="InterPro" id="IPR000719">
    <property type="entry name" value="Prot_kinase_dom"/>
</dbReference>
<dbReference type="PANTHER" id="PTHR47989">
    <property type="entry name" value="OS01G0750732 PROTEIN"/>
    <property type="match status" value="1"/>
</dbReference>
<evidence type="ECO:0000256" key="5">
    <source>
        <dbReference type="SAM" id="MobiDB-lite"/>
    </source>
</evidence>
<dbReference type="RefSeq" id="XP_022716041.1">
    <property type="nucleotide sequence ID" value="XM_022860306.1"/>
</dbReference>
<organism evidence="8 12">
    <name type="scientific">Durio zibethinus</name>
    <name type="common">Durian</name>
    <dbReference type="NCBI Taxonomy" id="66656"/>
    <lineage>
        <taxon>Eukaryota</taxon>
        <taxon>Viridiplantae</taxon>
        <taxon>Streptophyta</taxon>
        <taxon>Embryophyta</taxon>
        <taxon>Tracheophyta</taxon>
        <taxon>Spermatophyta</taxon>
        <taxon>Magnoliopsida</taxon>
        <taxon>eudicotyledons</taxon>
        <taxon>Gunneridae</taxon>
        <taxon>Pentapetalae</taxon>
        <taxon>rosids</taxon>
        <taxon>malvids</taxon>
        <taxon>Malvales</taxon>
        <taxon>Malvaceae</taxon>
        <taxon>Helicteroideae</taxon>
        <taxon>Durio</taxon>
    </lineage>
</organism>
<dbReference type="Gene3D" id="3.30.200.20">
    <property type="entry name" value="Phosphorylase Kinase, domain 1"/>
    <property type="match status" value="1"/>
</dbReference>
<dbReference type="PROSITE" id="PS00108">
    <property type="entry name" value="PROTEIN_KINASE_ST"/>
    <property type="match status" value="1"/>
</dbReference>
<evidence type="ECO:0000256" key="3">
    <source>
        <dbReference type="ARBA" id="ARBA00022741"/>
    </source>
</evidence>
<feature type="domain" description="Protein kinase" evidence="7">
    <location>
        <begin position="115"/>
        <end position="381"/>
    </location>
</feature>
<evidence type="ECO:0000256" key="6">
    <source>
        <dbReference type="SAM" id="Phobius"/>
    </source>
</evidence>